<feature type="domain" description="ABC transmembrane type-1" evidence="8">
    <location>
        <begin position="97"/>
        <end position="314"/>
    </location>
</feature>
<dbReference type="SUPFAM" id="SSF161098">
    <property type="entry name" value="MetI-like"/>
    <property type="match status" value="1"/>
</dbReference>
<keyword evidence="6 7" id="KW-0472">Membrane</keyword>
<dbReference type="InterPro" id="IPR045621">
    <property type="entry name" value="BPD_transp_1_N"/>
</dbReference>
<evidence type="ECO:0000256" key="1">
    <source>
        <dbReference type="ARBA" id="ARBA00004651"/>
    </source>
</evidence>
<gene>
    <name evidence="9" type="ORF">CU100_17665</name>
</gene>
<feature type="transmembrane region" description="Helical" evidence="7">
    <location>
        <begin position="245"/>
        <end position="271"/>
    </location>
</feature>
<keyword evidence="10" id="KW-1185">Reference proteome</keyword>
<evidence type="ECO:0000256" key="6">
    <source>
        <dbReference type="ARBA" id="ARBA00023136"/>
    </source>
</evidence>
<dbReference type="PANTHER" id="PTHR43163:SF2">
    <property type="entry name" value="ABC TRANSPORTER PERMEASE PROTEIN"/>
    <property type="match status" value="1"/>
</dbReference>
<keyword evidence="2 7" id="KW-0813">Transport</keyword>
<dbReference type="GO" id="GO:0055085">
    <property type="term" value="P:transmembrane transport"/>
    <property type="evidence" value="ECO:0007669"/>
    <property type="project" value="InterPro"/>
</dbReference>
<dbReference type="AlphaFoldDB" id="A0A2P7AS97"/>
<feature type="transmembrane region" description="Helical" evidence="7">
    <location>
        <begin position="191"/>
        <end position="210"/>
    </location>
</feature>
<comment type="caution">
    <text evidence="9">The sequence shown here is derived from an EMBL/GenBank/DDBJ whole genome shotgun (WGS) entry which is preliminary data.</text>
</comment>
<dbReference type="PROSITE" id="PS50928">
    <property type="entry name" value="ABC_TM1"/>
    <property type="match status" value="1"/>
</dbReference>
<evidence type="ECO:0000256" key="2">
    <source>
        <dbReference type="ARBA" id="ARBA00022448"/>
    </source>
</evidence>
<proteinExistence type="inferred from homology"/>
<feature type="transmembrane region" description="Helical" evidence="7">
    <location>
        <begin position="291"/>
        <end position="317"/>
    </location>
</feature>
<dbReference type="Pfam" id="PF19300">
    <property type="entry name" value="BPD_transp_1_N"/>
    <property type="match status" value="1"/>
</dbReference>
<evidence type="ECO:0000256" key="4">
    <source>
        <dbReference type="ARBA" id="ARBA00022692"/>
    </source>
</evidence>
<accession>A0A2P7AS97</accession>
<dbReference type="Pfam" id="PF00528">
    <property type="entry name" value="BPD_transp_1"/>
    <property type="match status" value="1"/>
</dbReference>
<dbReference type="CDD" id="cd06261">
    <property type="entry name" value="TM_PBP2"/>
    <property type="match status" value="1"/>
</dbReference>
<dbReference type="OrthoDB" id="9807402at2"/>
<dbReference type="Proteomes" id="UP000241158">
    <property type="component" value="Unassembled WGS sequence"/>
</dbReference>
<evidence type="ECO:0000313" key="10">
    <source>
        <dbReference type="Proteomes" id="UP000241158"/>
    </source>
</evidence>
<evidence type="ECO:0000313" key="9">
    <source>
        <dbReference type="EMBL" id="PSH57095.1"/>
    </source>
</evidence>
<comment type="subcellular location">
    <subcellularLocation>
        <location evidence="1 7">Cell membrane</location>
        <topology evidence="1 7">Multi-pass membrane protein</topology>
    </subcellularLocation>
</comment>
<sequence>MALLSVITGRLSQAFLLIFVMSLVGFIGIHSVGNPVYNVVNIETATPEEIRRATILLGLDQPVWRQYLVFVQNVATGTFGTSYIYHQPAFGLVLDKLSATFELALFAMLVATVLGLGLGVLAGTRPGSPLDRVIVTSSVYALSVPSFWLSMMLILVGAVMTGWFPPGGRGLTANLLGFDWSFLTSDGLRHLVLPVLALAIPNIALIARLARAGTVEVERMEFTRFCVAKGLSRRRILFHHTLPNISLPIVTIVGLQFGGMLAFAVVVESIFAWPGVGKLLIDSIQLLDRPVVMATLTFTAIAFVALNTLVDLVYVVLDPRVRIST</sequence>
<dbReference type="Gene3D" id="1.10.3720.10">
    <property type="entry name" value="MetI-like"/>
    <property type="match status" value="1"/>
</dbReference>
<evidence type="ECO:0000256" key="7">
    <source>
        <dbReference type="RuleBase" id="RU363032"/>
    </source>
</evidence>
<evidence type="ECO:0000256" key="3">
    <source>
        <dbReference type="ARBA" id="ARBA00022475"/>
    </source>
</evidence>
<evidence type="ECO:0000256" key="5">
    <source>
        <dbReference type="ARBA" id="ARBA00022989"/>
    </source>
</evidence>
<keyword evidence="4 7" id="KW-0812">Transmembrane</keyword>
<keyword evidence="3" id="KW-1003">Cell membrane</keyword>
<comment type="similarity">
    <text evidence="7">Belongs to the binding-protein-dependent transport system permease family.</text>
</comment>
<dbReference type="PANTHER" id="PTHR43163">
    <property type="entry name" value="DIPEPTIDE TRANSPORT SYSTEM PERMEASE PROTEIN DPPB-RELATED"/>
    <property type="match status" value="1"/>
</dbReference>
<organism evidence="9 10">
    <name type="scientific">Phyllobacterium endophyticum</name>
    <dbReference type="NCBI Taxonomy" id="1149773"/>
    <lineage>
        <taxon>Bacteria</taxon>
        <taxon>Pseudomonadati</taxon>
        <taxon>Pseudomonadota</taxon>
        <taxon>Alphaproteobacteria</taxon>
        <taxon>Hyphomicrobiales</taxon>
        <taxon>Phyllobacteriaceae</taxon>
        <taxon>Phyllobacterium</taxon>
    </lineage>
</organism>
<name>A0A2P7AS97_9HYPH</name>
<dbReference type="InterPro" id="IPR000515">
    <property type="entry name" value="MetI-like"/>
</dbReference>
<dbReference type="GO" id="GO:0005886">
    <property type="term" value="C:plasma membrane"/>
    <property type="evidence" value="ECO:0007669"/>
    <property type="project" value="UniProtKB-SubCell"/>
</dbReference>
<dbReference type="InterPro" id="IPR035906">
    <property type="entry name" value="MetI-like_sf"/>
</dbReference>
<dbReference type="EMBL" id="PGGN01000003">
    <property type="protein sequence ID" value="PSH57095.1"/>
    <property type="molecule type" value="Genomic_DNA"/>
</dbReference>
<feature type="transmembrane region" description="Helical" evidence="7">
    <location>
        <begin position="133"/>
        <end position="164"/>
    </location>
</feature>
<evidence type="ECO:0000259" key="8">
    <source>
        <dbReference type="PROSITE" id="PS50928"/>
    </source>
</evidence>
<reference evidence="10" key="1">
    <citation type="submission" date="2017-11" db="EMBL/GenBank/DDBJ databases">
        <authorList>
            <person name="Kuznetsova I."/>
            <person name="Sazanova A."/>
            <person name="Chirak E."/>
            <person name="Safronova V."/>
            <person name="Willems A."/>
        </authorList>
    </citation>
    <scope>NUCLEOTIDE SEQUENCE [LARGE SCALE GENOMIC DNA]</scope>
    <source>
        <strain evidence="10">PEPV15</strain>
    </source>
</reference>
<keyword evidence="5 7" id="KW-1133">Transmembrane helix</keyword>
<protein>
    <submittedName>
        <fullName evidence="9">ABC transporter permease</fullName>
    </submittedName>
</protein>
<dbReference type="RefSeq" id="WP_106717861.1">
    <property type="nucleotide sequence ID" value="NZ_JACHXT010000003.1"/>
</dbReference>
<feature type="transmembrane region" description="Helical" evidence="7">
    <location>
        <begin position="12"/>
        <end position="32"/>
    </location>
</feature>
<feature type="transmembrane region" description="Helical" evidence="7">
    <location>
        <begin position="103"/>
        <end position="121"/>
    </location>
</feature>